<evidence type="ECO:0000313" key="2">
    <source>
        <dbReference type="EMBL" id="KAH9417248.1"/>
    </source>
</evidence>
<proteinExistence type="predicted"/>
<reference evidence="2 3" key="2">
    <citation type="journal article" date="2022" name="Mol. Biol. Evol.">
        <title>Comparative Genomics Reveals Insights into the Divergent Evolution of Astigmatic Mites and Household Pest Adaptations.</title>
        <authorList>
            <person name="Xiong Q."/>
            <person name="Wan A.T."/>
            <person name="Liu X."/>
            <person name="Fung C.S."/>
            <person name="Xiao X."/>
            <person name="Malainual N."/>
            <person name="Hou J."/>
            <person name="Wang L."/>
            <person name="Wang M."/>
            <person name="Yang K.Y."/>
            <person name="Cui Y."/>
            <person name="Leung E.L."/>
            <person name="Nong W."/>
            <person name="Shin S.K."/>
            <person name="Au S.W."/>
            <person name="Jeong K.Y."/>
            <person name="Chew F.T."/>
            <person name="Hui J.H."/>
            <person name="Leung T.F."/>
            <person name="Tungtrongchitr A."/>
            <person name="Zhong N."/>
            <person name="Liu Z."/>
            <person name="Tsui S.K."/>
        </authorList>
    </citation>
    <scope>NUCLEOTIDE SEQUENCE [LARGE SCALE GENOMIC DNA]</scope>
    <source>
        <strain evidence="2">Derp</strain>
    </source>
</reference>
<organism evidence="2 3">
    <name type="scientific">Dermatophagoides pteronyssinus</name>
    <name type="common">European house dust mite</name>
    <dbReference type="NCBI Taxonomy" id="6956"/>
    <lineage>
        <taxon>Eukaryota</taxon>
        <taxon>Metazoa</taxon>
        <taxon>Ecdysozoa</taxon>
        <taxon>Arthropoda</taxon>
        <taxon>Chelicerata</taxon>
        <taxon>Arachnida</taxon>
        <taxon>Acari</taxon>
        <taxon>Acariformes</taxon>
        <taxon>Sarcoptiformes</taxon>
        <taxon>Astigmata</taxon>
        <taxon>Psoroptidia</taxon>
        <taxon>Analgoidea</taxon>
        <taxon>Pyroglyphidae</taxon>
        <taxon>Dermatophagoidinae</taxon>
        <taxon>Dermatophagoides</taxon>
    </lineage>
</organism>
<sequence>MFTNRQISNKLSLWICLGTMMIMIDNCSPTMATISQMIWPNSQQQQPSSINNSAINPAIRLNLIGQNQSMANAFTSVNSSPSLTSDHDQMMIDSLMINPLDIQFVVPNQPEQIGQQVVEQIRQQLGSTPISLGELKNKNMSFTLEMPGIQMNRTVETNISDQTIVRRRQGQYQLPSAPTPIPMANARPFVVQTYMKKPNPNSRPVENVRVMAKPMTYMNYTAPAAAQAPYPLPVTSNSYRPLPPPPLPMKNYSTPQVPLPLSSPSATVYSGQIANYSTTTTTGQQQSPNLTSYMTYGSPKPVQQQVNNTGAAQYNTQPSPLISYERPKIPMRIYSTNVPPLLQPKTDYSAYQSQTNSASYVNPNNNEPKIIYRYIEVCNGKPYDGRSTNNYDNMAKDLTKSAKTDLNDSQMKLMAAQSQMESSMKELEHARQMIRYYQNLVPQLNSYAQHYANAGSSMVMNPMAEIAAAAPISPPPMYHYAIPQPQSPYQQQLPQQTSYSGAAYSVPQTDGVYDGGNLKISYYGTEETYRTDNSSAIPAEIAIY</sequence>
<gene>
    <name evidence="2" type="ORF">DERP_007245</name>
</gene>
<reference evidence="2 3" key="1">
    <citation type="journal article" date="2018" name="J. Allergy Clin. Immunol.">
        <title>High-quality assembly of Dermatophagoides pteronyssinus genome and transcriptome reveals a wide range of novel allergens.</title>
        <authorList>
            <person name="Liu X.Y."/>
            <person name="Yang K.Y."/>
            <person name="Wang M.Q."/>
            <person name="Kwok J.S."/>
            <person name="Zeng X."/>
            <person name="Yang Z."/>
            <person name="Xiao X.J."/>
            <person name="Lau C.P."/>
            <person name="Li Y."/>
            <person name="Huang Z.M."/>
            <person name="Ba J.G."/>
            <person name="Yim A.K."/>
            <person name="Ouyang C.Y."/>
            <person name="Ngai S.M."/>
            <person name="Chan T.F."/>
            <person name="Leung E.L."/>
            <person name="Liu L."/>
            <person name="Liu Z.G."/>
            <person name="Tsui S.K."/>
        </authorList>
    </citation>
    <scope>NUCLEOTIDE SEQUENCE [LARGE SCALE GENOMIC DNA]</scope>
    <source>
        <strain evidence="2">Derp</strain>
    </source>
</reference>
<keyword evidence="3" id="KW-1185">Reference proteome</keyword>
<evidence type="ECO:0000313" key="3">
    <source>
        <dbReference type="Proteomes" id="UP000887458"/>
    </source>
</evidence>
<keyword evidence="1" id="KW-0732">Signal</keyword>
<dbReference type="Proteomes" id="UP000887458">
    <property type="component" value="Unassembled WGS sequence"/>
</dbReference>
<feature type="signal peptide" evidence="1">
    <location>
        <begin position="1"/>
        <end position="32"/>
    </location>
</feature>
<accession>A0ABQ8J3U1</accession>
<protein>
    <submittedName>
        <fullName evidence="2">Uncharacterized protein</fullName>
    </submittedName>
</protein>
<name>A0ABQ8J3U1_DERPT</name>
<dbReference type="EMBL" id="NJHN03000077">
    <property type="protein sequence ID" value="KAH9417248.1"/>
    <property type="molecule type" value="Genomic_DNA"/>
</dbReference>
<feature type="chain" id="PRO_5045401943" evidence="1">
    <location>
        <begin position="33"/>
        <end position="544"/>
    </location>
</feature>
<comment type="caution">
    <text evidence="2">The sequence shown here is derived from an EMBL/GenBank/DDBJ whole genome shotgun (WGS) entry which is preliminary data.</text>
</comment>
<evidence type="ECO:0000256" key="1">
    <source>
        <dbReference type="SAM" id="SignalP"/>
    </source>
</evidence>